<feature type="region of interest" description="Disordered" evidence="1">
    <location>
        <begin position="32"/>
        <end position="62"/>
    </location>
</feature>
<sequence>YQLRLACELNRSIVVIELRVNEGITKLNTKEITDRSTVVTAQGSNENEKSTKREKGKKSNKG</sequence>
<organism evidence="2 3">
    <name type="scientific">Racocetra fulgida</name>
    <dbReference type="NCBI Taxonomy" id="60492"/>
    <lineage>
        <taxon>Eukaryota</taxon>
        <taxon>Fungi</taxon>
        <taxon>Fungi incertae sedis</taxon>
        <taxon>Mucoromycota</taxon>
        <taxon>Glomeromycotina</taxon>
        <taxon>Glomeromycetes</taxon>
        <taxon>Diversisporales</taxon>
        <taxon>Gigasporaceae</taxon>
        <taxon>Racocetra</taxon>
    </lineage>
</organism>
<feature type="non-terminal residue" evidence="2">
    <location>
        <position position="1"/>
    </location>
</feature>
<dbReference type="Proteomes" id="UP000789396">
    <property type="component" value="Unassembled WGS sequence"/>
</dbReference>
<dbReference type="AlphaFoldDB" id="A0A9N9II01"/>
<name>A0A9N9II01_9GLOM</name>
<evidence type="ECO:0000313" key="3">
    <source>
        <dbReference type="Proteomes" id="UP000789396"/>
    </source>
</evidence>
<dbReference type="OrthoDB" id="10475244at2759"/>
<reference evidence="2" key="1">
    <citation type="submission" date="2021-06" db="EMBL/GenBank/DDBJ databases">
        <authorList>
            <person name="Kallberg Y."/>
            <person name="Tangrot J."/>
            <person name="Rosling A."/>
        </authorList>
    </citation>
    <scope>NUCLEOTIDE SEQUENCE</scope>
    <source>
        <strain evidence="2">IN212</strain>
    </source>
</reference>
<evidence type="ECO:0000256" key="1">
    <source>
        <dbReference type="SAM" id="MobiDB-lite"/>
    </source>
</evidence>
<comment type="caution">
    <text evidence="2">The sequence shown here is derived from an EMBL/GenBank/DDBJ whole genome shotgun (WGS) entry which is preliminary data.</text>
</comment>
<feature type="compositionally biased region" description="Polar residues" evidence="1">
    <location>
        <begin position="35"/>
        <end position="45"/>
    </location>
</feature>
<evidence type="ECO:0000313" key="2">
    <source>
        <dbReference type="EMBL" id="CAG8737894.1"/>
    </source>
</evidence>
<gene>
    <name evidence="2" type="ORF">RFULGI_LOCUS12631</name>
</gene>
<accession>A0A9N9II01</accession>
<protein>
    <submittedName>
        <fullName evidence="2">18878_t:CDS:1</fullName>
    </submittedName>
</protein>
<keyword evidence="3" id="KW-1185">Reference proteome</keyword>
<feature type="non-terminal residue" evidence="2">
    <location>
        <position position="62"/>
    </location>
</feature>
<proteinExistence type="predicted"/>
<dbReference type="EMBL" id="CAJVPZ010030877">
    <property type="protein sequence ID" value="CAG8737894.1"/>
    <property type="molecule type" value="Genomic_DNA"/>
</dbReference>